<dbReference type="InterPro" id="IPR018107">
    <property type="entry name" value="Na-dicarboxylate_symporter_CS"/>
</dbReference>
<keyword evidence="3 6" id="KW-1133">Transmembrane helix</keyword>
<organism evidence="7 8">
    <name type="scientific">Dryococelus australis</name>
    <dbReference type="NCBI Taxonomy" id="614101"/>
    <lineage>
        <taxon>Eukaryota</taxon>
        <taxon>Metazoa</taxon>
        <taxon>Ecdysozoa</taxon>
        <taxon>Arthropoda</taxon>
        <taxon>Hexapoda</taxon>
        <taxon>Insecta</taxon>
        <taxon>Pterygota</taxon>
        <taxon>Neoptera</taxon>
        <taxon>Polyneoptera</taxon>
        <taxon>Phasmatodea</taxon>
        <taxon>Verophasmatodea</taxon>
        <taxon>Anareolatae</taxon>
        <taxon>Phasmatidae</taxon>
        <taxon>Eurycanthinae</taxon>
        <taxon>Dryococelus</taxon>
    </lineage>
</organism>
<name>A0ABQ9IH04_9NEOP</name>
<protein>
    <recommendedName>
        <fullName evidence="9">Amino acid transporter</fullName>
    </recommendedName>
</protein>
<dbReference type="PANTHER" id="PTHR11958:SF111">
    <property type="entry name" value="AMINO ACID TRANSPORTER"/>
    <property type="match status" value="1"/>
</dbReference>
<keyword evidence="4 6" id="KW-0472">Membrane</keyword>
<keyword evidence="2 6" id="KW-0812">Transmembrane</keyword>
<dbReference type="Proteomes" id="UP001159363">
    <property type="component" value="Chromosome 1"/>
</dbReference>
<dbReference type="EMBL" id="JARBHB010000001">
    <property type="protein sequence ID" value="KAJ8895968.1"/>
    <property type="molecule type" value="Genomic_DNA"/>
</dbReference>
<feature type="transmembrane region" description="Helical" evidence="6">
    <location>
        <begin position="258"/>
        <end position="277"/>
    </location>
</feature>
<dbReference type="PROSITE" id="PS00713">
    <property type="entry name" value="NA_DICARBOXYL_SYMP_1"/>
    <property type="match status" value="1"/>
</dbReference>
<evidence type="ECO:0000256" key="3">
    <source>
        <dbReference type="ARBA" id="ARBA00022989"/>
    </source>
</evidence>
<evidence type="ECO:0000256" key="4">
    <source>
        <dbReference type="ARBA" id="ARBA00023136"/>
    </source>
</evidence>
<dbReference type="InterPro" id="IPR050746">
    <property type="entry name" value="DAACS"/>
</dbReference>
<comment type="similarity">
    <text evidence="1">Belongs to the dicarboxylate/amino acid:cation symporter (DAACS) (TC 2.A.23) family.</text>
</comment>
<sequence length="645" mass="69092">MKGRGQREIPEKTHGPVASGREIVEALRAAHEVSSASIEVKSGGVRAVTKCSSVGNWSVLREPAFQRRGSPSLVEGPGFDSRSDHPEFGLPWFSEITPGECWDGLITNVMADSFPSRIPPPPRAPPLMTSLSTRPSNARVSCSEDASVRSSGVSNGSGSADHDRMATATSALLSPRAVTPLDLHLGGPRFKSKFGHPHFGFPRLRSKRHGMKRDVNNPQPFQDYSFVKMVAGEDDLSDLKSVLKNKLVAVQQWAKNNLLFVLTMAGVVVGVALGLLLRSPQLGSTTVLLMAYPGELFMRLLKLMILPLIIASLIAVVESVTFCKSGKVVNPALIASQDLDSVRFFLSKLRRCCGGAASSALVSHPDELGSIPDGVAPGFSPAGIVPGDAAGWRALSGIYRIPPPPHIPTPPPAHVALVLQAPTHKRISSSRLNAELHGRIAARAVAYFLLTSLANAGLGVALALNLRPGVAVDSSGVAAPDKTAPDAASPRDMHILDGFLDMGRQVSPTHHATDPVSLLASHQGDPGSIPGRGHSRIFCMWESCWTMPLVGGFFSGVSRLPRPFIPALLHTAQSPSSALKTSPLFTINYALLKALLKAFEAERRKTDKDDTASCIKHAIATKRKALNWRAVFSSHYVYVWDFLSQ</sequence>
<feature type="transmembrane region" description="Helical" evidence="6">
    <location>
        <begin position="444"/>
        <end position="464"/>
    </location>
</feature>
<evidence type="ECO:0000256" key="1">
    <source>
        <dbReference type="ARBA" id="ARBA00006148"/>
    </source>
</evidence>
<gene>
    <name evidence="7" type="ORF">PR048_001309</name>
</gene>
<evidence type="ECO:0000256" key="2">
    <source>
        <dbReference type="ARBA" id="ARBA00022692"/>
    </source>
</evidence>
<evidence type="ECO:0000313" key="7">
    <source>
        <dbReference type="EMBL" id="KAJ8895968.1"/>
    </source>
</evidence>
<feature type="compositionally biased region" description="Low complexity" evidence="5">
    <location>
        <begin position="148"/>
        <end position="159"/>
    </location>
</feature>
<dbReference type="SUPFAM" id="SSF118215">
    <property type="entry name" value="Proton glutamate symport protein"/>
    <property type="match status" value="1"/>
</dbReference>
<evidence type="ECO:0000256" key="5">
    <source>
        <dbReference type="SAM" id="MobiDB-lite"/>
    </source>
</evidence>
<reference evidence="7 8" key="1">
    <citation type="submission" date="2023-02" db="EMBL/GenBank/DDBJ databases">
        <title>LHISI_Scaffold_Assembly.</title>
        <authorList>
            <person name="Stuart O.P."/>
            <person name="Cleave R."/>
            <person name="Magrath M.J.L."/>
            <person name="Mikheyev A.S."/>
        </authorList>
    </citation>
    <scope>NUCLEOTIDE SEQUENCE [LARGE SCALE GENOMIC DNA]</scope>
    <source>
        <strain evidence="7">Daus_M_001</strain>
        <tissue evidence="7">Leg muscle</tissue>
    </source>
</reference>
<proteinExistence type="inferred from homology"/>
<keyword evidence="8" id="KW-1185">Reference proteome</keyword>
<dbReference type="PANTHER" id="PTHR11958">
    <property type="entry name" value="SODIUM/DICARBOXYLATE SYMPORTER-RELATED"/>
    <property type="match status" value="1"/>
</dbReference>
<comment type="caution">
    <text evidence="7">The sequence shown here is derived from an EMBL/GenBank/DDBJ whole genome shotgun (WGS) entry which is preliminary data.</text>
</comment>
<evidence type="ECO:0008006" key="9">
    <source>
        <dbReference type="Google" id="ProtNLM"/>
    </source>
</evidence>
<feature type="transmembrane region" description="Helical" evidence="6">
    <location>
        <begin position="297"/>
        <end position="317"/>
    </location>
</feature>
<feature type="region of interest" description="Disordered" evidence="5">
    <location>
        <begin position="140"/>
        <end position="162"/>
    </location>
</feature>
<evidence type="ECO:0000313" key="8">
    <source>
        <dbReference type="Proteomes" id="UP001159363"/>
    </source>
</evidence>
<dbReference type="InterPro" id="IPR036458">
    <property type="entry name" value="Na:dicarbo_symporter_sf"/>
</dbReference>
<accession>A0ABQ9IH04</accession>
<evidence type="ECO:0000256" key="6">
    <source>
        <dbReference type="SAM" id="Phobius"/>
    </source>
</evidence>
<dbReference type="PRINTS" id="PR00173">
    <property type="entry name" value="EDTRNSPORT"/>
</dbReference>
<dbReference type="Gene3D" id="1.10.3860.10">
    <property type="entry name" value="Sodium:dicarboxylate symporter"/>
    <property type="match status" value="2"/>
</dbReference>